<dbReference type="PANTHER" id="PTHR14413:SF16">
    <property type="entry name" value="LARGE RIBOSOMAL SUBUNIT PROTEIN BL17M"/>
    <property type="match status" value="1"/>
</dbReference>
<dbReference type="EMBL" id="LAZR01005574">
    <property type="protein sequence ID" value="KKM98815.1"/>
    <property type="molecule type" value="Genomic_DNA"/>
</dbReference>
<name>A0A0F9PCU5_9ZZZZ</name>
<evidence type="ECO:0000256" key="3">
    <source>
        <dbReference type="ARBA" id="ARBA00023274"/>
    </source>
</evidence>
<reference evidence="4" key="1">
    <citation type="journal article" date="2015" name="Nature">
        <title>Complex archaea that bridge the gap between prokaryotes and eukaryotes.</title>
        <authorList>
            <person name="Spang A."/>
            <person name="Saw J.H."/>
            <person name="Jorgensen S.L."/>
            <person name="Zaremba-Niedzwiedzka K."/>
            <person name="Martijn J."/>
            <person name="Lind A.E."/>
            <person name="van Eijk R."/>
            <person name="Schleper C."/>
            <person name="Guy L."/>
            <person name="Ettema T.J."/>
        </authorList>
    </citation>
    <scope>NUCLEOTIDE SEQUENCE</scope>
</reference>
<dbReference type="Gene3D" id="3.90.1030.10">
    <property type="entry name" value="Ribosomal protein L17"/>
    <property type="match status" value="1"/>
</dbReference>
<gene>
    <name evidence="4" type="ORF">LCGC14_1154060</name>
</gene>
<comment type="caution">
    <text evidence="4">The sequence shown here is derived from an EMBL/GenBank/DDBJ whole genome shotgun (WGS) entry which is preliminary data.</text>
</comment>
<dbReference type="PANTHER" id="PTHR14413">
    <property type="entry name" value="RIBOSOMAL PROTEIN L17"/>
    <property type="match status" value="1"/>
</dbReference>
<accession>A0A0F9PCU5</accession>
<dbReference type="GO" id="GO:0006412">
    <property type="term" value="P:translation"/>
    <property type="evidence" value="ECO:0007669"/>
    <property type="project" value="InterPro"/>
</dbReference>
<dbReference type="InterPro" id="IPR036373">
    <property type="entry name" value="Ribosomal_bL17_sf"/>
</dbReference>
<keyword evidence="3" id="KW-0687">Ribonucleoprotein</keyword>
<evidence type="ECO:0000256" key="1">
    <source>
        <dbReference type="ARBA" id="ARBA00008777"/>
    </source>
</evidence>
<evidence type="ECO:0008006" key="5">
    <source>
        <dbReference type="Google" id="ProtNLM"/>
    </source>
</evidence>
<evidence type="ECO:0000313" key="4">
    <source>
        <dbReference type="EMBL" id="KKM98815.1"/>
    </source>
</evidence>
<dbReference type="Pfam" id="PF01196">
    <property type="entry name" value="Ribosomal_L17"/>
    <property type="match status" value="1"/>
</dbReference>
<dbReference type="NCBIfam" id="TIGR00059">
    <property type="entry name" value="L17"/>
    <property type="match status" value="1"/>
</dbReference>
<comment type="similarity">
    <text evidence="1">Belongs to the bacterial ribosomal protein bL17 family.</text>
</comment>
<dbReference type="FunFam" id="3.90.1030.10:FF:000001">
    <property type="entry name" value="50S ribosomal protein L17"/>
    <property type="match status" value="1"/>
</dbReference>
<evidence type="ECO:0000256" key="2">
    <source>
        <dbReference type="ARBA" id="ARBA00022980"/>
    </source>
</evidence>
<sequence length="138" mass="15654">MRHLVKKKKLGRNSAQRRALLRSLVTSFLEKERMRTTLAKAKAAKPLAEKMITLAKKDTLHAKRQALSYIYKKPVVKKLFEELGPRFIERPGGYTRIVKIGPRAGDGAEMAILELVGSEFEKKVKKKKEKGKAKPKAK</sequence>
<dbReference type="InterPro" id="IPR000456">
    <property type="entry name" value="Ribosomal_bL17"/>
</dbReference>
<dbReference type="GO" id="GO:0003735">
    <property type="term" value="F:structural constituent of ribosome"/>
    <property type="evidence" value="ECO:0007669"/>
    <property type="project" value="InterPro"/>
</dbReference>
<organism evidence="4">
    <name type="scientific">marine sediment metagenome</name>
    <dbReference type="NCBI Taxonomy" id="412755"/>
    <lineage>
        <taxon>unclassified sequences</taxon>
        <taxon>metagenomes</taxon>
        <taxon>ecological metagenomes</taxon>
    </lineage>
</organism>
<dbReference type="AlphaFoldDB" id="A0A0F9PCU5"/>
<dbReference type="SUPFAM" id="SSF64263">
    <property type="entry name" value="Prokaryotic ribosomal protein L17"/>
    <property type="match status" value="1"/>
</dbReference>
<protein>
    <recommendedName>
        <fullName evidence="5">50S ribosomal protein L17</fullName>
    </recommendedName>
</protein>
<dbReference type="GO" id="GO:0022625">
    <property type="term" value="C:cytosolic large ribosomal subunit"/>
    <property type="evidence" value="ECO:0007669"/>
    <property type="project" value="TreeGrafter"/>
</dbReference>
<dbReference type="HAMAP" id="MF_01368">
    <property type="entry name" value="Ribosomal_bL17"/>
    <property type="match status" value="1"/>
</dbReference>
<keyword evidence="2" id="KW-0689">Ribosomal protein</keyword>
<proteinExistence type="inferred from homology"/>